<dbReference type="InterPro" id="IPR040079">
    <property type="entry name" value="Glutathione_S-Trfase"/>
</dbReference>
<dbReference type="KEGG" id="aep:AMC99_01592"/>
<feature type="domain" description="GST N-terminal" evidence="1">
    <location>
        <begin position="3"/>
        <end position="82"/>
    </location>
</feature>
<dbReference type="Proteomes" id="UP000057938">
    <property type="component" value="Chromosome"/>
</dbReference>
<keyword evidence="3" id="KW-1185">Reference proteome</keyword>
<evidence type="ECO:0000313" key="3">
    <source>
        <dbReference type="Proteomes" id="UP000057938"/>
    </source>
</evidence>
<dbReference type="EMBL" id="CP012669">
    <property type="protein sequence ID" value="ALE16884.1"/>
    <property type="molecule type" value="Genomic_DNA"/>
</dbReference>
<dbReference type="Pfam" id="PF13410">
    <property type="entry name" value="GST_C_2"/>
    <property type="match status" value="1"/>
</dbReference>
<dbReference type="Gene3D" id="3.40.30.10">
    <property type="entry name" value="Glutaredoxin"/>
    <property type="match status" value="1"/>
</dbReference>
<dbReference type="PANTHER" id="PTHR43968:SF6">
    <property type="entry name" value="GLUTATHIONE S-TRANSFERASE OMEGA"/>
    <property type="match status" value="1"/>
</dbReference>
<protein>
    <submittedName>
        <fullName evidence="2">Glutathione S-transferase domain protein</fullName>
    </submittedName>
</protein>
<sequence>MTALTILYSFRRCPYAMRARMALWISGTRCELREVKLADKPDAMLEASPKGTVPVVMLPDGQIIDESIDVMRWALGRNDPEGWLAGDDRELLAQVDGPFKHHLDRYKYFTRYDTDPQEHRSAALDILRSLDKRLAKNGQLCGPQRTLADMATFPFIRQFANHDRAWFEAQALPHLHPWLAGHLASEIFATIMAKHVPWKSGDEPVLFAS</sequence>
<dbReference type="Pfam" id="PF13417">
    <property type="entry name" value="GST_N_3"/>
    <property type="match status" value="1"/>
</dbReference>
<evidence type="ECO:0000259" key="1">
    <source>
        <dbReference type="PROSITE" id="PS50404"/>
    </source>
</evidence>
<dbReference type="AlphaFoldDB" id="A0A0M4LVL0"/>
<dbReference type="GO" id="GO:0005737">
    <property type="term" value="C:cytoplasm"/>
    <property type="evidence" value="ECO:0007669"/>
    <property type="project" value="TreeGrafter"/>
</dbReference>
<dbReference type="Gene3D" id="1.20.1050.10">
    <property type="match status" value="1"/>
</dbReference>
<proteinExistence type="predicted"/>
<dbReference type="PROSITE" id="PS50404">
    <property type="entry name" value="GST_NTER"/>
    <property type="match status" value="1"/>
</dbReference>
<reference evidence="2 3" key="1">
    <citation type="submission" date="2015-09" db="EMBL/GenBank/DDBJ databases">
        <title>Complete genome sequence of a benzo[a]pyrene-degrading bacterium Altererythrobacter epoxidivorans CGMCC 1.7731T.</title>
        <authorList>
            <person name="Li Z."/>
            <person name="Cheng H."/>
            <person name="Huo Y."/>
            <person name="Xu X."/>
        </authorList>
    </citation>
    <scope>NUCLEOTIDE SEQUENCE [LARGE SCALE GENOMIC DNA]</scope>
    <source>
        <strain evidence="2 3">CGMCC 1.7731</strain>
    </source>
</reference>
<dbReference type="InterPro" id="IPR050983">
    <property type="entry name" value="GST_Omega/HSP26"/>
</dbReference>
<dbReference type="SUPFAM" id="SSF52833">
    <property type="entry name" value="Thioredoxin-like"/>
    <property type="match status" value="1"/>
</dbReference>
<keyword evidence="2" id="KW-0808">Transferase</keyword>
<dbReference type="PATRIC" id="fig|361183.4.peg.1565"/>
<dbReference type="InterPro" id="IPR004045">
    <property type="entry name" value="Glutathione_S-Trfase_N"/>
</dbReference>
<dbReference type="CDD" id="cd03060">
    <property type="entry name" value="GST_N_Omega_like"/>
    <property type="match status" value="1"/>
</dbReference>
<gene>
    <name evidence="2" type="ORF">AMC99_01592</name>
</gene>
<name>A0A0M4LVL0_9SPHN</name>
<accession>A0A0M4LVL0</accession>
<dbReference type="GO" id="GO:0016740">
    <property type="term" value="F:transferase activity"/>
    <property type="evidence" value="ECO:0007669"/>
    <property type="project" value="UniProtKB-KW"/>
</dbReference>
<dbReference type="SFLD" id="SFLDS00019">
    <property type="entry name" value="Glutathione_Transferase_(cytos"/>
    <property type="match status" value="1"/>
</dbReference>
<dbReference type="SUPFAM" id="SSF47616">
    <property type="entry name" value="GST C-terminal domain-like"/>
    <property type="match status" value="1"/>
</dbReference>
<dbReference type="STRING" id="361183.AMC99_01592"/>
<dbReference type="PANTHER" id="PTHR43968">
    <property type="match status" value="1"/>
</dbReference>
<dbReference type="InterPro" id="IPR036249">
    <property type="entry name" value="Thioredoxin-like_sf"/>
</dbReference>
<evidence type="ECO:0000313" key="2">
    <source>
        <dbReference type="EMBL" id="ALE16884.1"/>
    </source>
</evidence>
<organism evidence="2 3">
    <name type="scientific">Altererythrobacter epoxidivorans</name>
    <dbReference type="NCBI Taxonomy" id="361183"/>
    <lineage>
        <taxon>Bacteria</taxon>
        <taxon>Pseudomonadati</taxon>
        <taxon>Pseudomonadota</taxon>
        <taxon>Alphaproteobacteria</taxon>
        <taxon>Sphingomonadales</taxon>
        <taxon>Erythrobacteraceae</taxon>
        <taxon>Altererythrobacter</taxon>
    </lineage>
</organism>
<dbReference type="CDD" id="cd03196">
    <property type="entry name" value="GST_C_5"/>
    <property type="match status" value="1"/>
</dbReference>
<dbReference type="OrthoDB" id="9813092at2"/>
<dbReference type="InterPro" id="IPR036282">
    <property type="entry name" value="Glutathione-S-Trfase_C_sf"/>
</dbReference>